<dbReference type="AlphaFoldDB" id="A0A285X6I0"/>
<dbReference type="RefSeq" id="WP_097056719.1">
    <property type="nucleotide sequence ID" value="NZ_OCMF01000003.1"/>
</dbReference>
<evidence type="ECO:0000256" key="1">
    <source>
        <dbReference type="SAM" id="MobiDB-lite"/>
    </source>
</evidence>
<feature type="region of interest" description="Disordered" evidence="1">
    <location>
        <begin position="56"/>
        <end position="78"/>
    </location>
</feature>
<dbReference type="Proteomes" id="UP000219193">
    <property type="component" value="Unassembled WGS sequence"/>
</dbReference>
<reference evidence="3" key="1">
    <citation type="submission" date="2017-09" db="EMBL/GenBank/DDBJ databases">
        <authorList>
            <person name="Varghese N."/>
            <person name="Submissions S."/>
        </authorList>
    </citation>
    <scope>NUCLEOTIDE SEQUENCE [LARGE SCALE GENOMIC DNA]</scope>
    <source>
        <strain evidence="3">CGMCC 1.12641</strain>
    </source>
</reference>
<dbReference type="OrthoDB" id="827658at2"/>
<keyword evidence="3" id="KW-1185">Reference proteome</keyword>
<gene>
    <name evidence="2" type="ORF">SAMN06296241_2518</name>
</gene>
<organism evidence="2 3">
    <name type="scientific">Salinimicrobium sediminis</name>
    <dbReference type="NCBI Taxonomy" id="1343891"/>
    <lineage>
        <taxon>Bacteria</taxon>
        <taxon>Pseudomonadati</taxon>
        <taxon>Bacteroidota</taxon>
        <taxon>Flavobacteriia</taxon>
        <taxon>Flavobacteriales</taxon>
        <taxon>Flavobacteriaceae</taxon>
        <taxon>Salinimicrobium</taxon>
    </lineage>
</organism>
<name>A0A285X6I0_9FLAO</name>
<protein>
    <submittedName>
        <fullName evidence="2">Putative addiction module component, TIGR02574 family</fullName>
    </submittedName>
</protein>
<evidence type="ECO:0000313" key="3">
    <source>
        <dbReference type="Proteomes" id="UP000219193"/>
    </source>
</evidence>
<evidence type="ECO:0000313" key="2">
    <source>
        <dbReference type="EMBL" id="SOC80953.1"/>
    </source>
</evidence>
<accession>A0A285X6I0</accession>
<sequence>MASSDLRNRVKEYVDTADVRLLKMIEALAETYHNEAHEPSLSEEQYEILDCRREKHYSGHSKSFSWDEVRQNARKAKP</sequence>
<dbReference type="EMBL" id="OCMF01000003">
    <property type="protein sequence ID" value="SOC80953.1"/>
    <property type="molecule type" value="Genomic_DNA"/>
</dbReference>
<proteinExistence type="predicted"/>